<keyword evidence="2" id="KW-1185">Reference proteome</keyword>
<accession>A0A0J7KIX6</accession>
<sequence>MNFLGPIPAVTVRGEIIHGFPISKCIHAKSGRKEPIDIWRGFPLPMEEIGGFPFCPLNLNDSGCTERIAPILRDVAQINDFFMGIKHRDDRVDHFLFAILFGFFKAGKAIFDCRHSWPNDKSPFSKDHALILEI</sequence>
<comment type="caution">
    <text evidence="1">The sequence shown here is derived from an EMBL/GenBank/DDBJ whole genome shotgun (WGS) entry which is preliminary data.</text>
</comment>
<evidence type="ECO:0000313" key="2">
    <source>
        <dbReference type="Proteomes" id="UP000036403"/>
    </source>
</evidence>
<dbReference type="PaxDb" id="67767-A0A0J7KIX6"/>
<proteinExistence type="predicted"/>
<reference evidence="1 2" key="1">
    <citation type="submission" date="2015-04" db="EMBL/GenBank/DDBJ databases">
        <title>Lasius niger genome sequencing.</title>
        <authorList>
            <person name="Konorov E.A."/>
            <person name="Nikitin M.A."/>
            <person name="Kirill M.V."/>
            <person name="Chang P."/>
        </authorList>
    </citation>
    <scope>NUCLEOTIDE SEQUENCE [LARGE SCALE GENOMIC DNA]</scope>
    <source>
        <tissue evidence="1">Whole</tissue>
    </source>
</reference>
<dbReference type="Proteomes" id="UP000036403">
    <property type="component" value="Unassembled WGS sequence"/>
</dbReference>
<evidence type="ECO:0000313" key="1">
    <source>
        <dbReference type="EMBL" id="KMQ90202.1"/>
    </source>
</evidence>
<dbReference type="EMBL" id="LBMM01006915">
    <property type="protein sequence ID" value="KMQ90202.1"/>
    <property type="molecule type" value="Genomic_DNA"/>
</dbReference>
<name>A0A0J7KIX6_LASNI</name>
<protein>
    <submittedName>
        <fullName evidence="1">Uncharacterized protein</fullName>
    </submittedName>
</protein>
<organism evidence="1 2">
    <name type="scientific">Lasius niger</name>
    <name type="common">Black garden ant</name>
    <dbReference type="NCBI Taxonomy" id="67767"/>
    <lineage>
        <taxon>Eukaryota</taxon>
        <taxon>Metazoa</taxon>
        <taxon>Ecdysozoa</taxon>
        <taxon>Arthropoda</taxon>
        <taxon>Hexapoda</taxon>
        <taxon>Insecta</taxon>
        <taxon>Pterygota</taxon>
        <taxon>Neoptera</taxon>
        <taxon>Endopterygota</taxon>
        <taxon>Hymenoptera</taxon>
        <taxon>Apocrita</taxon>
        <taxon>Aculeata</taxon>
        <taxon>Formicoidea</taxon>
        <taxon>Formicidae</taxon>
        <taxon>Formicinae</taxon>
        <taxon>Lasius</taxon>
        <taxon>Lasius</taxon>
    </lineage>
</organism>
<gene>
    <name evidence="1" type="ORF">RF55_10064</name>
</gene>
<dbReference type="AlphaFoldDB" id="A0A0J7KIX6"/>